<proteinExistence type="predicted"/>
<gene>
    <name evidence="2" type="ORF">BLAHAN_04058</name>
</gene>
<keyword evidence="1" id="KW-0472">Membrane</keyword>
<dbReference type="STRING" id="537007.BLAHAN_04058"/>
<evidence type="ECO:0000256" key="1">
    <source>
        <dbReference type="SAM" id="Phobius"/>
    </source>
</evidence>
<comment type="caution">
    <text evidence="2">The sequence shown here is derived from an EMBL/GenBank/DDBJ whole genome shotgun (WGS) entry which is preliminary data.</text>
</comment>
<accession>C9L3X1</accession>
<organism evidence="2 3">
    <name type="scientific">Blautia hansenii DSM 20583</name>
    <dbReference type="NCBI Taxonomy" id="537007"/>
    <lineage>
        <taxon>Bacteria</taxon>
        <taxon>Bacillati</taxon>
        <taxon>Bacillota</taxon>
        <taxon>Clostridia</taxon>
        <taxon>Lachnospirales</taxon>
        <taxon>Lachnospiraceae</taxon>
        <taxon>Blautia</taxon>
    </lineage>
</organism>
<dbReference type="EMBL" id="ABYU02000004">
    <property type="protein sequence ID" value="EEX23210.1"/>
    <property type="molecule type" value="Genomic_DNA"/>
</dbReference>
<keyword evidence="3" id="KW-1185">Reference proteome</keyword>
<dbReference type="HOGENOM" id="CLU_138370_0_0_9"/>
<evidence type="ECO:0000313" key="2">
    <source>
        <dbReference type="EMBL" id="EEX23210.1"/>
    </source>
</evidence>
<dbReference type="AlphaFoldDB" id="C9L3X1"/>
<reference evidence="2" key="1">
    <citation type="submission" date="2009-09" db="EMBL/GenBank/DDBJ databases">
        <authorList>
            <person name="Weinstock G."/>
            <person name="Sodergren E."/>
            <person name="Clifton S."/>
            <person name="Fulton L."/>
            <person name="Fulton B."/>
            <person name="Courtney L."/>
            <person name="Fronick C."/>
            <person name="Harrison M."/>
            <person name="Strong C."/>
            <person name="Farmer C."/>
            <person name="Delahaunty K."/>
            <person name="Markovic C."/>
            <person name="Hall O."/>
            <person name="Minx P."/>
            <person name="Tomlinson C."/>
            <person name="Mitreva M."/>
            <person name="Nelson J."/>
            <person name="Hou S."/>
            <person name="Wollam A."/>
            <person name="Pepin K.H."/>
            <person name="Johnson M."/>
            <person name="Bhonagiri V."/>
            <person name="Nash W.E."/>
            <person name="Warren W."/>
            <person name="Chinwalla A."/>
            <person name="Mardis E.R."/>
            <person name="Wilson R.K."/>
        </authorList>
    </citation>
    <scope>NUCLEOTIDE SEQUENCE [LARGE SCALE GENOMIC DNA]</scope>
    <source>
        <strain evidence="2">DSM 20583</strain>
    </source>
</reference>
<feature type="transmembrane region" description="Helical" evidence="1">
    <location>
        <begin position="29"/>
        <end position="51"/>
    </location>
</feature>
<keyword evidence="1" id="KW-0812">Transmembrane</keyword>
<evidence type="ECO:0000313" key="3">
    <source>
        <dbReference type="Proteomes" id="UP000003755"/>
    </source>
</evidence>
<dbReference type="eggNOG" id="ENOG5032T7R">
    <property type="taxonomic scope" value="Bacteria"/>
</dbReference>
<dbReference type="InterPro" id="IPR019635">
    <property type="entry name" value="DUF2500"/>
</dbReference>
<evidence type="ECO:0008006" key="4">
    <source>
        <dbReference type="Google" id="ProtNLM"/>
    </source>
</evidence>
<dbReference type="Gene3D" id="2.40.50.660">
    <property type="match status" value="1"/>
</dbReference>
<dbReference type="Pfam" id="PF10694">
    <property type="entry name" value="DUF2500"/>
    <property type="match status" value="1"/>
</dbReference>
<dbReference type="Proteomes" id="UP000003755">
    <property type="component" value="Unassembled WGS sequence"/>
</dbReference>
<name>C9L3X1_BLAHA</name>
<protein>
    <recommendedName>
        <fullName evidence="4">DUF2500 domain-containing protein</fullName>
    </recommendedName>
</protein>
<keyword evidence="1" id="KW-1133">Transmembrane helix</keyword>
<sequence>MTSDKYEIVKTKKSGDTRRVFEMFELINVMFPVMFIIVVGIIIFSLVQGIITWNKNNQSPRLTVPVVVVAKRENITHHQHANAGDSSGAHGFHTTTSTSYYVTFQVESGDRIELCVSGTEYGMLVEGDTGRLTFQGTRYLSFER</sequence>